<feature type="transmembrane region" description="Helical" evidence="7">
    <location>
        <begin position="12"/>
        <end position="33"/>
    </location>
</feature>
<keyword evidence="5 7" id="KW-1133">Transmembrane helix</keyword>
<feature type="transmembrane region" description="Helical" evidence="7">
    <location>
        <begin position="176"/>
        <end position="196"/>
    </location>
</feature>
<evidence type="ECO:0000256" key="3">
    <source>
        <dbReference type="ARBA" id="ARBA00022448"/>
    </source>
</evidence>
<feature type="transmembrane region" description="Helical" evidence="7">
    <location>
        <begin position="39"/>
        <end position="60"/>
    </location>
</feature>
<accession>A0A1G9XBI4</accession>
<evidence type="ECO:0000313" key="11">
    <source>
        <dbReference type="Proteomes" id="UP000199309"/>
    </source>
</evidence>
<dbReference type="RefSeq" id="WP_091650796.1">
    <property type="nucleotide sequence ID" value="NZ_FNHQ01000017.1"/>
</dbReference>
<reference evidence="10 11" key="1">
    <citation type="submission" date="2016-10" db="EMBL/GenBank/DDBJ databases">
        <authorList>
            <person name="de Groot N.N."/>
        </authorList>
    </citation>
    <scope>NUCLEOTIDE SEQUENCE [LARGE SCALE GENOMIC DNA]</scope>
    <source>
        <strain evidence="10 11">DSM 16981</strain>
    </source>
</reference>
<dbReference type="GO" id="GO:0006882">
    <property type="term" value="P:intracellular zinc ion homeostasis"/>
    <property type="evidence" value="ECO:0007669"/>
    <property type="project" value="TreeGrafter"/>
</dbReference>
<keyword evidence="11" id="KW-1185">Reference proteome</keyword>
<dbReference type="STRING" id="349095.SAMN05660299_01790"/>
<dbReference type="OrthoDB" id="9806522at2"/>
<evidence type="ECO:0000256" key="4">
    <source>
        <dbReference type="ARBA" id="ARBA00022692"/>
    </source>
</evidence>
<organism evidence="10 11">
    <name type="scientific">Megasphaera paucivorans</name>
    <dbReference type="NCBI Taxonomy" id="349095"/>
    <lineage>
        <taxon>Bacteria</taxon>
        <taxon>Bacillati</taxon>
        <taxon>Bacillota</taxon>
        <taxon>Negativicutes</taxon>
        <taxon>Veillonellales</taxon>
        <taxon>Veillonellaceae</taxon>
        <taxon>Megasphaera</taxon>
    </lineage>
</organism>
<dbReference type="GO" id="GO:0015093">
    <property type="term" value="F:ferrous iron transmembrane transporter activity"/>
    <property type="evidence" value="ECO:0007669"/>
    <property type="project" value="TreeGrafter"/>
</dbReference>
<evidence type="ECO:0000256" key="5">
    <source>
        <dbReference type="ARBA" id="ARBA00022989"/>
    </source>
</evidence>
<dbReference type="InterPro" id="IPR058533">
    <property type="entry name" value="Cation_efflux_TM"/>
</dbReference>
<dbReference type="InterPro" id="IPR027469">
    <property type="entry name" value="Cation_efflux_TMD_sf"/>
</dbReference>
<feature type="transmembrane region" description="Helical" evidence="7">
    <location>
        <begin position="114"/>
        <end position="131"/>
    </location>
</feature>
<dbReference type="EMBL" id="FNHQ01000017">
    <property type="protein sequence ID" value="SDM93665.1"/>
    <property type="molecule type" value="Genomic_DNA"/>
</dbReference>
<feature type="transmembrane region" description="Helical" evidence="7">
    <location>
        <begin position="81"/>
        <end position="102"/>
    </location>
</feature>
<evidence type="ECO:0000313" key="10">
    <source>
        <dbReference type="EMBL" id="SDM93665.1"/>
    </source>
</evidence>
<dbReference type="GO" id="GO:0005886">
    <property type="term" value="C:plasma membrane"/>
    <property type="evidence" value="ECO:0007669"/>
    <property type="project" value="TreeGrafter"/>
</dbReference>
<dbReference type="Gene3D" id="3.30.70.1350">
    <property type="entry name" value="Cation efflux protein, cytoplasmic domain"/>
    <property type="match status" value="1"/>
</dbReference>
<dbReference type="InterPro" id="IPR050291">
    <property type="entry name" value="CDF_Transporter"/>
</dbReference>
<dbReference type="InterPro" id="IPR027470">
    <property type="entry name" value="Cation_efflux_CTD"/>
</dbReference>
<comment type="similarity">
    <text evidence="2">Belongs to the cation diffusion facilitator (CDF) transporter (TC 2.A.4) family.</text>
</comment>
<evidence type="ECO:0000259" key="8">
    <source>
        <dbReference type="Pfam" id="PF01545"/>
    </source>
</evidence>
<comment type="subcellular location">
    <subcellularLocation>
        <location evidence="1">Membrane</location>
        <topology evidence="1">Multi-pass membrane protein</topology>
    </subcellularLocation>
</comment>
<evidence type="ECO:0000256" key="2">
    <source>
        <dbReference type="ARBA" id="ARBA00008114"/>
    </source>
</evidence>
<dbReference type="Gene3D" id="1.20.1510.10">
    <property type="entry name" value="Cation efflux protein transmembrane domain"/>
    <property type="match status" value="1"/>
</dbReference>
<proteinExistence type="inferred from homology"/>
<protein>
    <submittedName>
        <fullName evidence="10">Cation diffusion facilitator family transporter</fullName>
    </submittedName>
</protein>
<evidence type="ECO:0000256" key="1">
    <source>
        <dbReference type="ARBA" id="ARBA00004141"/>
    </source>
</evidence>
<dbReference type="AlphaFoldDB" id="A0A1G9XBI4"/>
<evidence type="ECO:0000256" key="6">
    <source>
        <dbReference type="ARBA" id="ARBA00023136"/>
    </source>
</evidence>
<dbReference type="PANTHER" id="PTHR43840">
    <property type="entry name" value="MITOCHONDRIAL METAL TRANSPORTER 1-RELATED"/>
    <property type="match status" value="1"/>
</dbReference>
<keyword evidence="6 7" id="KW-0472">Membrane</keyword>
<dbReference type="GO" id="GO:0015086">
    <property type="term" value="F:cadmium ion transmembrane transporter activity"/>
    <property type="evidence" value="ECO:0007669"/>
    <property type="project" value="TreeGrafter"/>
</dbReference>
<dbReference type="SUPFAM" id="SSF160240">
    <property type="entry name" value="Cation efflux protein cytoplasmic domain-like"/>
    <property type="match status" value="1"/>
</dbReference>
<dbReference type="NCBIfam" id="TIGR01297">
    <property type="entry name" value="CDF"/>
    <property type="match status" value="1"/>
</dbReference>
<dbReference type="GO" id="GO:0015341">
    <property type="term" value="F:zinc efflux antiporter activity"/>
    <property type="evidence" value="ECO:0007669"/>
    <property type="project" value="TreeGrafter"/>
</dbReference>
<evidence type="ECO:0000256" key="7">
    <source>
        <dbReference type="SAM" id="Phobius"/>
    </source>
</evidence>
<feature type="domain" description="Cation efflux protein cytoplasmic" evidence="9">
    <location>
        <begin position="212"/>
        <end position="287"/>
    </location>
</feature>
<dbReference type="Pfam" id="PF01545">
    <property type="entry name" value="Cation_efflux"/>
    <property type="match status" value="1"/>
</dbReference>
<feature type="domain" description="Cation efflux protein transmembrane" evidence="8">
    <location>
        <begin position="15"/>
        <end position="206"/>
    </location>
</feature>
<dbReference type="Pfam" id="PF16916">
    <property type="entry name" value="ZT_dimer"/>
    <property type="match status" value="1"/>
</dbReference>
<name>A0A1G9XBI4_9FIRM</name>
<keyword evidence="4 7" id="KW-0812">Transmembrane</keyword>
<evidence type="ECO:0000259" key="9">
    <source>
        <dbReference type="Pfam" id="PF16916"/>
    </source>
</evidence>
<keyword evidence="3" id="KW-0813">Transport</keyword>
<dbReference type="SUPFAM" id="SSF161111">
    <property type="entry name" value="Cation efflux protein transmembrane domain-like"/>
    <property type="match status" value="1"/>
</dbReference>
<dbReference type="Proteomes" id="UP000199309">
    <property type="component" value="Unassembled WGS sequence"/>
</dbReference>
<gene>
    <name evidence="10" type="ORF">SAMN05660299_01790</name>
</gene>
<dbReference type="InterPro" id="IPR002524">
    <property type="entry name" value="Cation_efflux"/>
</dbReference>
<dbReference type="PANTHER" id="PTHR43840:SF15">
    <property type="entry name" value="MITOCHONDRIAL METAL TRANSPORTER 1-RELATED"/>
    <property type="match status" value="1"/>
</dbReference>
<dbReference type="InterPro" id="IPR036837">
    <property type="entry name" value="Cation_efflux_CTD_sf"/>
</dbReference>
<sequence>MLQQEIQLKRNTARLSVISNIILVICKLFVGMLTGTVSIFSEAVHSGVDLLAAAIAFMAVKKASLPPDQDHDYGHGKVENISAAFESLLIILAAVFILSEAITKLTVPQKPQSLNLALIVMLGSSLLNIFISRRLCIVGKQTGSQALLADGMHLRTDVWTSAGVMAGILFMKITGFLWIDPLIACLVAGGIMRVGYKMCRSSYDDLTDASLSDAEESRIGNIIMKNPEVLGFHHLRTRMAGKEVLMDFHLELDKKLSLCQAHTISEKVEASLHEAYGNCDPVIHIDPK</sequence>